<dbReference type="AlphaFoldDB" id="A0A5M8I7U9"/>
<comment type="caution">
    <text evidence="2">The sequence shown here is derived from an EMBL/GenBank/DDBJ whole genome shotgun (WGS) entry which is preliminary data.</text>
</comment>
<dbReference type="Pfam" id="PF10038">
    <property type="entry name" value="DUF2274"/>
    <property type="match status" value="1"/>
</dbReference>
<sequence length="95" mass="10744">MQTLNIDIKAQQEPVKKSFILPKETADALDLYVQLAQKEFPGVTETDVVTAMLTAHMKKDKFFQAQQKKRIAYHGRKPQRSAATGGMHEESREVA</sequence>
<dbReference type="InterPro" id="IPR018733">
    <property type="entry name" value="DUF2274"/>
</dbReference>
<evidence type="ECO:0000256" key="1">
    <source>
        <dbReference type="SAM" id="MobiDB-lite"/>
    </source>
</evidence>
<protein>
    <submittedName>
        <fullName evidence="2">DUF2274 domain-containing protein</fullName>
    </submittedName>
</protein>
<accession>A0A5M8I7U9</accession>
<name>A0A5M8I7U9_CHLPH</name>
<keyword evidence="2" id="KW-0614">Plasmid</keyword>
<geneLocation type="plasmid" evidence="2">
    <name>pl1</name>
</geneLocation>
<organism evidence="2">
    <name type="scientific">Chlorobium phaeovibrioides</name>
    <dbReference type="NCBI Taxonomy" id="1094"/>
    <lineage>
        <taxon>Bacteria</taxon>
        <taxon>Pseudomonadati</taxon>
        <taxon>Chlorobiota</taxon>
        <taxon>Chlorobiia</taxon>
        <taxon>Chlorobiales</taxon>
        <taxon>Chlorobiaceae</taxon>
        <taxon>Chlorobium/Pelodictyon group</taxon>
        <taxon>Chlorobium</taxon>
    </lineage>
</organism>
<proteinExistence type="predicted"/>
<evidence type="ECO:0000313" key="2">
    <source>
        <dbReference type="EMBL" id="KAA6230462.1"/>
    </source>
</evidence>
<dbReference type="RefSeq" id="WP_131358918.1">
    <property type="nucleotide sequence ID" value="NZ_CM018433.1"/>
</dbReference>
<dbReference type="EMBL" id="VMRG01000003">
    <property type="protein sequence ID" value="KAA6230462.1"/>
    <property type="molecule type" value="Genomic_DNA"/>
</dbReference>
<dbReference type="Proteomes" id="UP000327458">
    <property type="component" value="Plasmid pl1"/>
</dbReference>
<feature type="region of interest" description="Disordered" evidence="1">
    <location>
        <begin position="71"/>
        <end position="95"/>
    </location>
</feature>
<gene>
    <name evidence="2" type="ORF">FP507_10595</name>
</gene>
<reference evidence="2" key="1">
    <citation type="submission" date="2019-07" db="EMBL/GenBank/DDBJ databases">
        <title>Draft genome Sequence of Chlorobium phaeovibrioides sp. strain PhvTcv-s14, from the Phylum Chlorobi.</title>
        <authorList>
            <person name="Babenko V."/>
            <person name="Boldyreva D."/>
            <person name="Kanygina A."/>
            <person name="Selezneva O."/>
            <person name="Akopiyan T."/>
            <person name="Lunina O."/>
        </authorList>
    </citation>
    <scope>NUCLEOTIDE SEQUENCE [LARGE SCALE GENOMIC DNA]</scope>
    <source>
        <strain evidence="2">GrTcv12</strain>
        <plasmid evidence="2">pl1</plasmid>
    </source>
</reference>